<name>A0AAE6ZFU6_9BACT</name>
<dbReference type="PANTHER" id="PTHR24421">
    <property type="entry name" value="NITRATE/NITRITE SENSOR PROTEIN NARX-RELATED"/>
    <property type="match status" value="1"/>
</dbReference>
<evidence type="ECO:0000313" key="7">
    <source>
        <dbReference type="EMBL" id="QJB32198.1"/>
    </source>
</evidence>
<keyword evidence="4" id="KW-1133">Transmembrane helix</keyword>
<dbReference type="InterPro" id="IPR036890">
    <property type="entry name" value="HATPase_C_sf"/>
</dbReference>
<dbReference type="InterPro" id="IPR003594">
    <property type="entry name" value="HATPase_dom"/>
</dbReference>
<dbReference type="Pfam" id="PF07730">
    <property type="entry name" value="HisKA_3"/>
    <property type="match status" value="1"/>
</dbReference>
<dbReference type="Gene3D" id="3.30.565.10">
    <property type="entry name" value="Histidine kinase-like ATPase, C-terminal domain"/>
    <property type="match status" value="1"/>
</dbReference>
<dbReference type="InterPro" id="IPR011712">
    <property type="entry name" value="Sig_transdc_His_kin_sub3_dim/P"/>
</dbReference>
<evidence type="ECO:0000259" key="6">
    <source>
        <dbReference type="PROSITE" id="PS50109"/>
    </source>
</evidence>
<evidence type="ECO:0000256" key="3">
    <source>
        <dbReference type="ARBA" id="ARBA00023012"/>
    </source>
</evidence>
<dbReference type="KEGG" id="coy:HF329_13025"/>
<keyword evidence="4" id="KW-0812">Transmembrane</keyword>
<protein>
    <recommendedName>
        <fullName evidence="6">Histidine kinase domain-containing protein</fullName>
    </recommendedName>
</protein>
<dbReference type="AlphaFoldDB" id="A0AAE6ZFU6"/>
<dbReference type="Pfam" id="PF02518">
    <property type="entry name" value="HATPase_c"/>
    <property type="match status" value="1"/>
</dbReference>
<feature type="chain" id="PRO_5042070867" description="Histidine kinase domain-containing protein" evidence="5">
    <location>
        <begin position="32"/>
        <end position="652"/>
    </location>
</feature>
<feature type="transmembrane region" description="Helical" evidence="4">
    <location>
        <begin position="394"/>
        <end position="417"/>
    </location>
</feature>
<evidence type="ECO:0000256" key="2">
    <source>
        <dbReference type="ARBA" id="ARBA00022777"/>
    </source>
</evidence>
<accession>A0AAE6ZFU6</accession>
<feature type="domain" description="Histidine kinase" evidence="6">
    <location>
        <begin position="562"/>
        <end position="651"/>
    </location>
</feature>
<keyword evidence="1" id="KW-0808">Transferase</keyword>
<dbReference type="PROSITE" id="PS50109">
    <property type="entry name" value="HIS_KIN"/>
    <property type="match status" value="1"/>
</dbReference>
<dbReference type="InterPro" id="IPR005467">
    <property type="entry name" value="His_kinase_dom"/>
</dbReference>
<organism evidence="7 8">
    <name type="scientific">Chitinophaga oryzae</name>
    <dbReference type="NCBI Taxonomy" id="2725414"/>
    <lineage>
        <taxon>Bacteria</taxon>
        <taxon>Pseudomonadati</taxon>
        <taxon>Bacteroidota</taxon>
        <taxon>Chitinophagia</taxon>
        <taxon>Chitinophagales</taxon>
        <taxon>Chitinophagaceae</taxon>
        <taxon>Chitinophaga</taxon>
    </lineage>
</organism>
<feature type="signal peptide" evidence="5">
    <location>
        <begin position="1"/>
        <end position="31"/>
    </location>
</feature>
<keyword evidence="3" id="KW-0902">Two-component regulatory system</keyword>
<dbReference type="GO" id="GO:0016020">
    <property type="term" value="C:membrane"/>
    <property type="evidence" value="ECO:0007669"/>
    <property type="project" value="InterPro"/>
</dbReference>
<dbReference type="GO" id="GO:0000155">
    <property type="term" value="F:phosphorelay sensor kinase activity"/>
    <property type="evidence" value="ECO:0007669"/>
    <property type="project" value="InterPro"/>
</dbReference>
<reference evidence="8" key="1">
    <citation type="submission" date="2020-04" db="EMBL/GenBank/DDBJ databases">
        <authorList>
            <person name="Kittiwongwattana C."/>
        </authorList>
    </citation>
    <scope>NUCLEOTIDE SEQUENCE [LARGE SCALE GENOMIC DNA]</scope>
    <source>
        <strain evidence="8">1310</strain>
    </source>
</reference>
<dbReference type="InterPro" id="IPR050482">
    <property type="entry name" value="Sensor_HK_TwoCompSys"/>
</dbReference>
<sequence length="652" mass="74431">MMTTVNPYQSQKNLYFLFVFFLLLIGPGQFAAGQSLDSARQDFEKLNKAYHAGNISDTAYLDQAYSLTQQFLDEGIEFKTQELARLLSLYKEIAWSKKNYGRPRVNYYLALSNNALMFGETGAAMYYTEKQARELEKNGRIRPLLEDQSIVQILLEQDLHDKVISIYKGREAYIKHLPELLRDKKTDNVNGMHAIDILMGAINSYLNMHDTTAAYQTIQVADQISAELKHKYPINRTFMFYNDYFILMRQYDIAAIEGRQAKAGALLDSIQALKNTYEDQATAYIERTLYELKIEHFLALKNYDSVRFYISKLESVPVFLKNQKPIVDEYKAKLQVAQGDYRGGYTWLTQSLANERKAKTILMTQMDSLLYAYTDAENARIELQHSETIKKQRMLWLVVISSAAAFIVLAIYLIMLYRSRKAKAQIEALNNATNMQIISMEEARHEAVREEQRRLGQDLHDGLSSSIAAIRHQLETLSMDTEDITLKTKLSRLQLATANAYEAARRKSHEWFNAADGQQELSFEKQVRLLTDQSLPDSRYNKTIHIDDKSLVNVDTDTRIALLRIIQEAVTNIIKHARAKNVSILIYEEEDSLILTISDDGIGLGGKKSGSDKSTMGLESIRRRVQSLNGETNINSNAEGTEIMVSIPLVLS</sequence>
<dbReference type="SUPFAM" id="SSF55874">
    <property type="entry name" value="ATPase domain of HSP90 chaperone/DNA topoisomerase II/histidine kinase"/>
    <property type="match status" value="1"/>
</dbReference>
<dbReference type="GO" id="GO:0046983">
    <property type="term" value="F:protein dimerization activity"/>
    <property type="evidence" value="ECO:0007669"/>
    <property type="project" value="InterPro"/>
</dbReference>
<dbReference type="PANTHER" id="PTHR24421:SF58">
    <property type="entry name" value="SIGNAL TRANSDUCTION HISTIDINE-PROTEIN KINASE_PHOSPHATASE UHPB"/>
    <property type="match status" value="1"/>
</dbReference>
<evidence type="ECO:0000256" key="4">
    <source>
        <dbReference type="SAM" id="Phobius"/>
    </source>
</evidence>
<keyword evidence="5" id="KW-0732">Signal</keyword>
<keyword evidence="4" id="KW-0472">Membrane</keyword>
<evidence type="ECO:0000256" key="5">
    <source>
        <dbReference type="SAM" id="SignalP"/>
    </source>
</evidence>
<dbReference type="EMBL" id="CP051205">
    <property type="protein sequence ID" value="QJB32198.1"/>
    <property type="molecule type" value="Genomic_DNA"/>
</dbReference>
<dbReference type="RefSeq" id="WP_168804448.1">
    <property type="nucleotide sequence ID" value="NZ_CP051205.1"/>
</dbReference>
<evidence type="ECO:0000256" key="1">
    <source>
        <dbReference type="ARBA" id="ARBA00022679"/>
    </source>
</evidence>
<keyword evidence="2" id="KW-0418">Kinase</keyword>
<evidence type="ECO:0000313" key="8">
    <source>
        <dbReference type="Proteomes" id="UP000502421"/>
    </source>
</evidence>
<dbReference type="SMART" id="SM00387">
    <property type="entry name" value="HATPase_c"/>
    <property type="match status" value="1"/>
</dbReference>
<proteinExistence type="predicted"/>
<gene>
    <name evidence="7" type="ORF">HF329_13025</name>
</gene>
<dbReference type="CDD" id="cd16917">
    <property type="entry name" value="HATPase_UhpB-NarQ-NarX-like"/>
    <property type="match status" value="1"/>
</dbReference>
<dbReference type="Proteomes" id="UP000502421">
    <property type="component" value="Chromosome"/>
</dbReference>